<keyword evidence="5 12" id="KW-0378">Hydrolase</keyword>
<keyword evidence="2 12" id="KW-0639">Primosome</keyword>
<accession>A0ABS9A950</accession>
<keyword evidence="8 12" id="KW-0238">DNA-binding</keyword>
<sequence length="467" mass="51682">MSTIDPQLAPNYEALAIGLLPPHSIEAEQSLLGALMLDNSKWDDVADRMTSAMFYRPTHGMVYQAMQRLSAQGVPLDVVTISEALEEQHQLERVGGLAYLAEIARHTASTANVEAYANIIRDRYQLRRLSNTCTELNRQALNPEGRAAETIIEEAERELFRIVEDRPHELSSVNDMLSKAIDVIDAACQAKGGITGVPSGYADLDDMTAGWQPGDLIVIAGRPAMGKTTMGLCLVENALFSAATAAQGPVFVFSLEMPQEQLMLRLLASAGRVSMQKMRKGELEEEDWPKLSAAAARIKGLDGRLFIDDESGISASALKARARRMARRYGQPSLILIDYLQLLHESGSENRNLEIAEISRILKELAKELRVPVIVLSQLNRSLETRTNKRPIMADLRDSGAVEQDADVVGFVYRDEVYHPDNPENHGLAELIIGKQRQGPIGTVHLTFLGECTRFESLEWKHQEVTV</sequence>
<dbReference type="Gene3D" id="1.10.860.10">
    <property type="entry name" value="DNAb Helicase, Chain A"/>
    <property type="match status" value="1"/>
</dbReference>
<dbReference type="InterPro" id="IPR007693">
    <property type="entry name" value="DNA_helicase_DnaB-like_N"/>
</dbReference>
<dbReference type="RefSeq" id="WP_234271830.1">
    <property type="nucleotide sequence ID" value="NZ_JABFTX010000006.1"/>
</dbReference>
<evidence type="ECO:0000256" key="11">
    <source>
        <dbReference type="NCBIfam" id="TIGR00665"/>
    </source>
</evidence>
<keyword evidence="7 12" id="KW-0067">ATP-binding</keyword>
<dbReference type="PANTHER" id="PTHR30153:SF2">
    <property type="entry name" value="REPLICATIVE DNA HELICASE"/>
    <property type="match status" value="1"/>
</dbReference>
<keyword evidence="6 12" id="KW-0347">Helicase</keyword>
<evidence type="ECO:0000256" key="12">
    <source>
        <dbReference type="RuleBase" id="RU362085"/>
    </source>
</evidence>
<dbReference type="InterPro" id="IPR007692">
    <property type="entry name" value="DNA_helicase_DnaB"/>
</dbReference>
<dbReference type="SUPFAM" id="SSF52540">
    <property type="entry name" value="P-loop containing nucleoside triphosphate hydrolases"/>
    <property type="match status" value="1"/>
</dbReference>
<keyword evidence="4 12" id="KW-0547">Nucleotide-binding</keyword>
<evidence type="ECO:0000256" key="7">
    <source>
        <dbReference type="ARBA" id="ARBA00022840"/>
    </source>
</evidence>
<dbReference type="GO" id="GO:0016787">
    <property type="term" value="F:hydrolase activity"/>
    <property type="evidence" value="ECO:0007669"/>
    <property type="project" value="UniProtKB-KW"/>
</dbReference>
<gene>
    <name evidence="14" type="primary">dnaB</name>
    <name evidence="14" type="ORF">HOP53_21060</name>
</gene>
<evidence type="ECO:0000256" key="2">
    <source>
        <dbReference type="ARBA" id="ARBA00022515"/>
    </source>
</evidence>
<reference evidence="14 15" key="1">
    <citation type="journal article" date="2021" name="Front. Microbiol.">
        <title>Aerobic Denitrification and Heterotrophic Sulfur Oxidation in the Genus Halomonas Revealed by Six Novel Species Characterizations and Genome-Based Analysis.</title>
        <authorList>
            <person name="Wang L."/>
            <person name="Shao Z."/>
        </authorList>
    </citation>
    <scope>NUCLEOTIDE SEQUENCE [LARGE SCALE GENOMIC DNA]</scope>
    <source>
        <strain evidence="14 15">MCCC 1A11081</strain>
    </source>
</reference>
<dbReference type="Proteomes" id="UP001320168">
    <property type="component" value="Unassembled WGS sequence"/>
</dbReference>
<dbReference type="EC" id="5.6.2.3" evidence="11 12"/>
<dbReference type="Gene3D" id="3.40.50.300">
    <property type="entry name" value="P-loop containing nucleotide triphosphate hydrolases"/>
    <property type="match status" value="1"/>
</dbReference>
<dbReference type="InterPro" id="IPR027417">
    <property type="entry name" value="P-loop_NTPase"/>
</dbReference>
<protein>
    <recommendedName>
        <fullName evidence="11 12">Replicative DNA helicase</fullName>
        <ecNumber evidence="11 12">5.6.2.3</ecNumber>
    </recommendedName>
</protein>
<dbReference type="EMBL" id="JABFTX010000006">
    <property type="protein sequence ID" value="MCE8005328.1"/>
    <property type="molecule type" value="Genomic_DNA"/>
</dbReference>
<feature type="domain" description="SF4 helicase" evidence="13">
    <location>
        <begin position="190"/>
        <end position="462"/>
    </location>
</feature>
<dbReference type="Pfam" id="PF00772">
    <property type="entry name" value="DnaB"/>
    <property type="match status" value="1"/>
</dbReference>
<dbReference type="SUPFAM" id="SSF48024">
    <property type="entry name" value="N-terminal domain of DnaB helicase"/>
    <property type="match status" value="1"/>
</dbReference>
<dbReference type="PROSITE" id="PS51199">
    <property type="entry name" value="SF4_HELICASE"/>
    <property type="match status" value="1"/>
</dbReference>
<keyword evidence="15" id="KW-1185">Reference proteome</keyword>
<evidence type="ECO:0000256" key="8">
    <source>
        <dbReference type="ARBA" id="ARBA00023125"/>
    </source>
</evidence>
<comment type="catalytic activity">
    <reaction evidence="10 12">
        <text>ATP + H2O = ADP + phosphate + H(+)</text>
        <dbReference type="Rhea" id="RHEA:13065"/>
        <dbReference type="ChEBI" id="CHEBI:15377"/>
        <dbReference type="ChEBI" id="CHEBI:15378"/>
        <dbReference type="ChEBI" id="CHEBI:30616"/>
        <dbReference type="ChEBI" id="CHEBI:43474"/>
        <dbReference type="ChEBI" id="CHEBI:456216"/>
        <dbReference type="EC" id="5.6.2.3"/>
    </reaction>
</comment>
<evidence type="ECO:0000256" key="3">
    <source>
        <dbReference type="ARBA" id="ARBA00022705"/>
    </source>
</evidence>
<evidence type="ECO:0000256" key="10">
    <source>
        <dbReference type="ARBA" id="ARBA00048954"/>
    </source>
</evidence>
<keyword evidence="9" id="KW-0413">Isomerase</keyword>
<evidence type="ECO:0000259" key="13">
    <source>
        <dbReference type="PROSITE" id="PS51199"/>
    </source>
</evidence>
<comment type="caution">
    <text evidence="14">The sequence shown here is derived from an EMBL/GenBank/DDBJ whole genome shotgun (WGS) entry which is preliminary data.</text>
</comment>
<evidence type="ECO:0000256" key="9">
    <source>
        <dbReference type="ARBA" id="ARBA00023235"/>
    </source>
</evidence>
<dbReference type="InterPro" id="IPR016136">
    <property type="entry name" value="DNA_helicase_N/primase_C"/>
</dbReference>
<evidence type="ECO:0000313" key="15">
    <source>
        <dbReference type="Proteomes" id="UP001320168"/>
    </source>
</evidence>
<evidence type="ECO:0000313" key="14">
    <source>
        <dbReference type="EMBL" id="MCE8005328.1"/>
    </source>
</evidence>
<dbReference type="Pfam" id="PF03796">
    <property type="entry name" value="DnaB_C"/>
    <property type="match status" value="1"/>
</dbReference>
<organism evidence="14 15">
    <name type="scientific">Billgrantia ethanolica</name>
    <dbReference type="NCBI Taxonomy" id="2733486"/>
    <lineage>
        <taxon>Bacteria</taxon>
        <taxon>Pseudomonadati</taxon>
        <taxon>Pseudomonadota</taxon>
        <taxon>Gammaproteobacteria</taxon>
        <taxon>Oceanospirillales</taxon>
        <taxon>Halomonadaceae</taxon>
        <taxon>Billgrantia</taxon>
    </lineage>
</organism>
<dbReference type="NCBIfam" id="TIGR00665">
    <property type="entry name" value="DnaB"/>
    <property type="match status" value="1"/>
</dbReference>
<dbReference type="InterPro" id="IPR036185">
    <property type="entry name" value="DNA_heli_DnaB-like_N_sf"/>
</dbReference>
<comment type="function">
    <text evidence="12">The main replicative DNA helicase, it participates in initiation and elongation during chromosome replication. Travels ahead of the DNA replisome, separating dsDNA into templates for DNA synthesis. A processive ATP-dependent 5'-3' DNA helicase it has DNA-dependent ATPase activity.</text>
</comment>
<name>A0ABS9A950_9GAMM</name>
<evidence type="ECO:0000256" key="6">
    <source>
        <dbReference type="ARBA" id="ARBA00022806"/>
    </source>
</evidence>
<dbReference type="NCBIfam" id="NF004384">
    <property type="entry name" value="PRK05748.1"/>
    <property type="match status" value="1"/>
</dbReference>
<dbReference type="InterPro" id="IPR007694">
    <property type="entry name" value="DNA_helicase_DnaB-like_C"/>
</dbReference>
<dbReference type="GO" id="GO:0003678">
    <property type="term" value="F:DNA helicase activity"/>
    <property type="evidence" value="ECO:0007669"/>
    <property type="project" value="UniProtKB-EC"/>
</dbReference>
<comment type="similarity">
    <text evidence="1 12">Belongs to the helicase family. DnaB subfamily.</text>
</comment>
<dbReference type="CDD" id="cd00984">
    <property type="entry name" value="DnaB_C"/>
    <property type="match status" value="1"/>
</dbReference>
<dbReference type="PANTHER" id="PTHR30153">
    <property type="entry name" value="REPLICATIVE DNA HELICASE DNAB"/>
    <property type="match status" value="1"/>
</dbReference>
<proteinExistence type="inferred from homology"/>
<evidence type="ECO:0000256" key="5">
    <source>
        <dbReference type="ARBA" id="ARBA00022801"/>
    </source>
</evidence>
<keyword evidence="3 12" id="KW-0235">DNA replication</keyword>
<evidence type="ECO:0000256" key="1">
    <source>
        <dbReference type="ARBA" id="ARBA00008428"/>
    </source>
</evidence>
<evidence type="ECO:0000256" key="4">
    <source>
        <dbReference type="ARBA" id="ARBA00022741"/>
    </source>
</evidence>